<evidence type="ECO:0000256" key="2">
    <source>
        <dbReference type="SAM" id="MobiDB-lite"/>
    </source>
</evidence>
<evidence type="ECO:0000313" key="5">
    <source>
        <dbReference type="EnsemblMetazoa" id="XP_038057940.1"/>
    </source>
</evidence>
<dbReference type="InterPro" id="IPR036259">
    <property type="entry name" value="MFS_trans_sf"/>
</dbReference>
<feature type="transmembrane region" description="Helical" evidence="3">
    <location>
        <begin position="414"/>
        <end position="438"/>
    </location>
</feature>
<dbReference type="SUPFAM" id="SSF103473">
    <property type="entry name" value="MFS general substrate transporter"/>
    <property type="match status" value="1"/>
</dbReference>
<evidence type="ECO:0000256" key="3">
    <source>
        <dbReference type="SAM" id="Phobius"/>
    </source>
</evidence>
<dbReference type="PROSITE" id="PS50850">
    <property type="entry name" value="MFS"/>
    <property type="match status" value="1"/>
</dbReference>
<dbReference type="EnsemblMetazoa" id="XM_038202012.1">
    <property type="protein sequence ID" value="XP_038057940.1"/>
    <property type="gene ID" value="LOC119729389"/>
</dbReference>
<reference evidence="5" key="1">
    <citation type="submission" date="2022-11" db="UniProtKB">
        <authorList>
            <consortium name="EnsemblMetazoa"/>
        </authorList>
    </citation>
    <scope>IDENTIFICATION</scope>
</reference>
<feature type="transmembrane region" description="Helical" evidence="3">
    <location>
        <begin position="126"/>
        <end position="145"/>
    </location>
</feature>
<dbReference type="OrthoDB" id="6499973at2759"/>
<feature type="transmembrane region" description="Helical" evidence="3">
    <location>
        <begin position="319"/>
        <end position="340"/>
    </location>
</feature>
<dbReference type="Gene3D" id="1.20.1250.20">
    <property type="entry name" value="MFS general substrate transporter like domains"/>
    <property type="match status" value="1"/>
</dbReference>
<accession>A0A914A2Q6</accession>
<feature type="transmembrane region" description="Helical" evidence="3">
    <location>
        <begin position="295"/>
        <end position="312"/>
    </location>
</feature>
<dbReference type="PANTHER" id="PTHR11360">
    <property type="entry name" value="MONOCARBOXYLATE TRANSPORTER"/>
    <property type="match status" value="1"/>
</dbReference>
<feature type="transmembrane region" description="Helical" evidence="3">
    <location>
        <begin position="191"/>
        <end position="209"/>
    </location>
</feature>
<dbReference type="Proteomes" id="UP000887568">
    <property type="component" value="Unplaced"/>
</dbReference>
<dbReference type="InterPro" id="IPR011701">
    <property type="entry name" value="MFS"/>
</dbReference>
<name>A0A914A2Q6_PATMI</name>
<dbReference type="GeneID" id="119729389"/>
<feature type="transmembrane region" description="Helical" evidence="3">
    <location>
        <begin position="71"/>
        <end position="93"/>
    </location>
</feature>
<feature type="region of interest" description="Disordered" evidence="2">
    <location>
        <begin position="1"/>
        <end position="29"/>
    </location>
</feature>
<keyword evidence="3" id="KW-1133">Transmembrane helix</keyword>
<evidence type="ECO:0000259" key="4">
    <source>
        <dbReference type="PROSITE" id="PS50850"/>
    </source>
</evidence>
<dbReference type="GO" id="GO:0016020">
    <property type="term" value="C:membrane"/>
    <property type="evidence" value="ECO:0007669"/>
    <property type="project" value="UniProtKB-SubCell"/>
</dbReference>
<dbReference type="Pfam" id="PF07690">
    <property type="entry name" value="MFS_1"/>
    <property type="match status" value="1"/>
</dbReference>
<feature type="compositionally biased region" description="Polar residues" evidence="2">
    <location>
        <begin position="1"/>
        <end position="21"/>
    </location>
</feature>
<proteinExistence type="predicted"/>
<evidence type="ECO:0000256" key="1">
    <source>
        <dbReference type="ARBA" id="ARBA00004141"/>
    </source>
</evidence>
<organism evidence="5 6">
    <name type="scientific">Patiria miniata</name>
    <name type="common">Bat star</name>
    <name type="synonym">Asterina miniata</name>
    <dbReference type="NCBI Taxonomy" id="46514"/>
    <lineage>
        <taxon>Eukaryota</taxon>
        <taxon>Metazoa</taxon>
        <taxon>Echinodermata</taxon>
        <taxon>Eleutherozoa</taxon>
        <taxon>Asterozoa</taxon>
        <taxon>Asteroidea</taxon>
        <taxon>Valvatacea</taxon>
        <taxon>Valvatida</taxon>
        <taxon>Asterinidae</taxon>
        <taxon>Patiria</taxon>
    </lineage>
</organism>
<evidence type="ECO:0000313" key="6">
    <source>
        <dbReference type="Proteomes" id="UP000887568"/>
    </source>
</evidence>
<feature type="transmembrane region" description="Helical" evidence="3">
    <location>
        <begin position="100"/>
        <end position="120"/>
    </location>
</feature>
<comment type="subcellular location">
    <subcellularLocation>
        <location evidence="1">Membrane</location>
        <topology evidence="1">Multi-pass membrane protein</topology>
    </subcellularLocation>
</comment>
<sequence>MSDTEASQSESSDIQENTSPVRSPEPDAGHRGGWVSLLTMWTRGVTRMAILKGLGMMLPTLQDQFGTTTWVIGWMTSLMVGMGGLVAPLAGFLGRRFGSGNVIMVCGTMIGIAFIAASFASRATQLSFILILLAGSSLRVPVVLAKEAIGRCYNKSLAKATGIARTGTSIGLVVAAPLIQISLDKYGWRGTMLLIGGISMHLIPCGALMRKIRTTPSNSYRELPQNEPVSEDISSPSTCASFWMTVPQNFDLSLLRSFQYWSIAIVYVCFSFAYDMWLIYFVSQAQSKGFSLEDAAVFVTVAGVGNLLAKLLQGFIIDAGILPCWSLMVMCSIVTSFAFFVTPWLAGYWTMMLTASLVVICDGLLSCLHDILTKQVLGVELLADAYGWMEIKATVMRFTLGFIPGWIYDTSGSYNAAFVFLGCVQVAPVIPLVALKYFRCVK</sequence>
<keyword evidence="3" id="KW-0812">Transmembrane</keyword>
<dbReference type="RefSeq" id="XP_038057940.1">
    <property type="nucleotide sequence ID" value="XM_038202012.1"/>
</dbReference>
<keyword evidence="3" id="KW-0472">Membrane</keyword>
<dbReference type="InterPro" id="IPR020846">
    <property type="entry name" value="MFS_dom"/>
</dbReference>
<dbReference type="GO" id="GO:0008028">
    <property type="term" value="F:monocarboxylic acid transmembrane transporter activity"/>
    <property type="evidence" value="ECO:0007669"/>
    <property type="project" value="TreeGrafter"/>
</dbReference>
<dbReference type="InterPro" id="IPR050327">
    <property type="entry name" value="Proton-linked_MCT"/>
</dbReference>
<feature type="transmembrane region" description="Helical" evidence="3">
    <location>
        <begin position="157"/>
        <end position="179"/>
    </location>
</feature>
<keyword evidence="6" id="KW-1185">Reference proteome</keyword>
<dbReference type="OMA" id="FPVLVYK"/>
<feature type="transmembrane region" description="Helical" evidence="3">
    <location>
        <begin position="260"/>
        <end position="283"/>
    </location>
</feature>
<dbReference type="PANTHER" id="PTHR11360:SF303">
    <property type="entry name" value="MAJOR FACILITATOR SUPERFAMILY (MFS) PROFILE DOMAIN-CONTAINING PROTEIN"/>
    <property type="match status" value="1"/>
</dbReference>
<protein>
    <recommendedName>
        <fullName evidence="4">Major facilitator superfamily (MFS) profile domain-containing protein</fullName>
    </recommendedName>
</protein>
<dbReference type="AlphaFoldDB" id="A0A914A2Q6"/>
<feature type="domain" description="Major facilitator superfamily (MFS) profile" evidence="4">
    <location>
        <begin position="32"/>
        <end position="439"/>
    </location>
</feature>